<dbReference type="SUPFAM" id="SSF50978">
    <property type="entry name" value="WD40 repeat-like"/>
    <property type="match status" value="1"/>
</dbReference>
<evidence type="ECO:0000313" key="1">
    <source>
        <dbReference type="EMBL" id="KAG2183047.1"/>
    </source>
</evidence>
<dbReference type="OrthoDB" id="2123049at2759"/>
<evidence type="ECO:0000313" key="2">
    <source>
        <dbReference type="Proteomes" id="UP000612746"/>
    </source>
</evidence>
<dbReference type="Proteomes" id="UP000612746">
    <property type="component" value="Unassembled WGS sequence"/>
</dbReference>
<dbReference type="EMBL" id="JAEPRA010000007">
    <property type="protein sequence ID" value="KAG2183047.1"/>
    <property type="molecule type" value="Genomic_DNA"/>
</dbReference>
<keyword evidence="2" id="KW-1185">Reference proteome</keyword>
<sequence length="312" mass="34688">MAQTSKRPRITAEGLQLSFEVSWKRKLDDPIICLTVGKPFLEELNEENDILIGTSSGKILILNEEKEDTVLDTKSGSIQSIVLYDVTGFNAMDLIVGDSDGTVTVFSRRQMLSKRIIGAAITHLEMYEDAIGGFEIISGGVDGIVTSFHPHDSRWRCNVGEESARLYTGSATAGHSPSIRCLLSVKLEDTDGLSISYTLVCDGWPLLHFLSKGERIMTISLPAIINTVSFIYSRHENLKISSFFSVGYPVTKLLRYRPRGLKNTSPDVLICAGHRNELKAYHNGMHITTYETEDWVHDMTLGDIDADDNEEL</sequence>
<organism evidence="1 2">
    <name type="scientific">Umbelopsis vinacea</name>
    <dbReference type="NCBI Taxonomy" id="44442"/>
    <lineage>
        <taxon>Eukaryota</taxon>
        <taxon>Fungi</taxon>
        <taxon>Fungi incertae sedis</taxon>
        <taxon>Mucoromycota</taxon>
        <taxon>Mucoromycotina</taxon>
        <taxon>Umbelopsidomycetes</taxon>
        <taxon>Umbelopsidales</taxon>
        <taxon>Umbelopsidaceae</taxon>
        <taxon>Umbelopsis</taxon>
    </lineage>
</organism>
<dbReference type="InterPro" id="IPR036322">
    <property type="entry name" value="WD40_repeat_dom_sf"/>
</dbReference>
<comment type="caution">
    <text evidence="1">The sequence shown here is derived from an EMBL/GenBank/DDBJ whole genome shotgun (WGS) entry which is preliminary data.</text>
</comment>
<feature type="non-terminal residue" evidence="1">
    <location>
        <position position="1"/>
    </location>
</feature>
<reference evidence="1" key="1">
    <citation type="submission" date="2020-12" db="EMBL/GenBank/DDBJ databases">
        <title>Metabolic potential, ecology and presence of endohyphal bacteria is reflected in genomic diversity of Mucoromycotina.</title>
        <authorList>
            <person name="Muszewska A."/>
            <person name="Okrasinska A."/>
            <person name="Steczkiewicz K."/>
            <person name="Drgas O."/>
            <person name="Orlowska M."/>
            <person name="Perlinska-Lenart U."/>
            <person name="Aleksandrzak-Piekarczyk T."/>
            <person name="Szatraj K."/>
            <person name="Zielenkiewicz U."/>
            <person name="Pilsyk S."/>
            <person name="Malc E."/>
            <person name="Mieczkowski P."/>
            <person name="Kruszewska J.S."/>
            <person name="Biernat P."/>
            <person name="Pawlowska J."/>
        </authorList>
    </citation>
    <scope>NUCLEOTIDE SEQUENCE</scope>
    <source>
        <strain evidence="1">WA0000051536</strain>
    </source>
</reference>
<proteinExistence type="predicted"/>
<dbReference type="AlphaFoldDB" id="A0A8H7PZC0"/>
<accession>A0A8H7PZC0</accession>
<protein>
    <submittedName>
        <fullName evidence="1">Uncharacterized protein</fullName>
    </submittedName>
</protein>
<name>A0A8H7PZC0_9FUNG</name>
<gene>
    <name evidence="1" type="ORF">INT44_006028</name>
</gene>